<keyword evidence="3" id="KW-0732">Signal</keyword>
<organism evidence="4 5">
    <name type="scientific">Phytophthora oleae</name>
    <dbReference type="NCBI Taxonomy" id="2107226"/>
    <lineage>
        <taxon>Eukaryota</taxon>
        <taxon>Sar</taxon>
        <taxon>Stramenopiles</taxon>
        <taxon>Oomycota</taxon>
        <taxon>Peronosporomycetes</taxon>
        <taxon>Peronosporales</taxon>
        <taxon>Peronosporaceae</taxon>
        <taxon>Phytophthora</taxon>
    </lineage>
</organism>
<comment type="caution">
    <text evidence="4">The sequence shown here is derived from an EMBL/GenBank/DDBJ whole genome shotgun (WGS) entry which is preliminary data.</text>
</comment>
<keyword evidence="1" id="KW-0175">Coiled coil</keyword>
<feature type="transmembrane region" description="Helical" evidence="2">
    <location>
        <begin position="335"/>
        <end position="356"/>
    </location>
</feature>
<name>A0ABD3ERC2_9STRA</name>
<dbReference type="Proteomes" id="UP001632037">
    <property type="component" value="Unassembled WGS sequence"/>
</dbReference>
<evidence type="ECO:0000256" key="3">
    <source>
        <dbReference type="SAM" id="SignalP"/>
    </source>
</evidence>
<feature type="signal peptide" evidence="3">
    <location>
        <begin position="1"/>
        <end position="19"/>
    </location>
</feature>
<keyword evidence="2" id="KW-1133">Transmembrane helix</keyword>
<accession>A0ABD3ERC2</accession>
<keyword evidence="5" id="KW-1185">Reference proteome</keyword>
<evidence type="ECO:0000256" key="2">
    <source>
        <dbReference type="SAM" id="Phobius"/>
    </source>
</evidence>
<dbReference type="EMBL" id="JBIMZQ010000076">
    <property type="protein sequence ID" value="KAL3656675.1"/>
    <property type="molecule type" value="Genomic_DNA"/>
</dbReference>
<feature type="coiled-coil region" evidence="1">
    <location>
        <begin position="151"/>
        <end position="178"/>
    </location>
</feature>
<evidence type="ECO:0000313" key="5">
    <source>
        <dbReference type="Proteomes" id="UP001632037"/>
    </source>
</evidence>
<sequence>MQLTTLVLSTVLAINLAFSTEIDVNGIAIENFQATGLGDVDTLIQEEAQVINTLIELDNQLEDTFNHLSSTSGAMEIDVVVEESDGSNSWIGDEIVVKISENVKISDEIKEEIKQEIESAVADKLDAIIIDEAVEPQHNVKEEDVSLVDKVAQLYEEEAEAEKELAQMQEELDKALRELPENDLSEEIDILVSETDDEDEVDVVDEEIVIIIPASTGSGPRLTDETKEELEEQVVSEAANALGTIIMKDFVNDQVPQTDLSDSPRFEGDSPRENTLQAPVEAVQAQWDAIDTPATKPALRREKATTTAHTGFEHPIFTPHHWQMPPDEQLWTMKLSMLTSISCLTLLLIVGVWTGVRRSRRVVLTDSNFRWAEAVEYMDAFPYEN</sequence>
<proteinExistence type="predicted"/>
<feature type="chain" id="PRO_5044817610" evidence="3">
    <location>
        <begin position="20"/>
        <end position="385"/>
    </location>
</feature>
<keyword evidence="2" id="KW-0472">Membrane</keyword>
<keyword evidence="2" id="KW-0812">Transmembrane</keyword>
<protein>
    <submittedName>
        <fullName evidence="4">Uncharacterized protein</fullName>
    </submittedName>
</protein>
<evidence type="ECO:0000313" key="4">
    <source>
        <dbReference type="EMBL" id="KAL3656675.1"/>
    </source>
</evidence>
<reference evidence="4 5" key="1">
    <citation type="submission" date="2024-09" db="EMBL/GenBank/DDBJ databases">
        <title>Genome sequencing and assembly of Phytophthora oleae, isolate VK10A, causative agent of rot of olive drupes.</title>
        <authorList>
            <person name="Conti Taguali S."/>
            <person name="Riolo M."/>
            <person name="La Spada F."/>
            <person name="Cacciola S.O."/>
            <person name="Dionisio G."/>
        </authorList>
    </citation>
    <scope>NUCLEOTIDE SEQUENCE [LARGE SCALE GENOMIC DNA]</scope>
    <source>
        <strain evidence="4 5">VK10A</strain>
    </source>
</reference>
<dbReference type="AlphaFoldDB" id="A0ABD3ERC2"/>
<gene>
    <name evidence="4" type="ORF">V7S43_018454</name>
</gene>
<evidence type="ECO:0000256" key="1">
    <source>
        <dbReference type="SAM" id="Coils"/>
    </source>
</evidence>